<feature type="compositionally biased region" description="Polar residues" evidence="1">
    <location>
        <begin position="70"/>
        <end position="83"/>
    </location>
</feature>
<feature type="region of interest" description="Disordered" evidence="1">
    <location>
        <begin position="47"/>
        <end position="96"/>
    </location>
</feature>
<keyword evidence="3" id="KW-1185">Reference proteome</keyword>
<name>A0AAD6FEI0_9TELE</name>
<dbReference type="AlphaFoldDB" id="A0AAD6FEI0"/>
<feature type="compositionally biased region" description="Polar residues" evidence="1">
    <location>
        <begin position="1"/>
        <end position="15"/>
    </location>
</feature>
<gene>
    <name evidence="2" type="ORF">JOQ06_025003</name>
</gene>
<organism evidence="2 3">
    <name type="scientific">Pogonophryne albipinna</name>
    <dbReference type="NCBI Taxonomy" id="1090488"/>
    <lineage>
        <taxon>Eukaryota</taxon>
        <taxon>Metazoa</taxon>
        <taxon>Chordata</taxon>
        <taxon>Craniata</taxon>
        <taxon>Vertebrata</taxon>
        <taxon>Euteleostomi</taxon>
        <taxon>Actinopterygii</taxon>
        <taxon>Neopterygii</taxon>
        <taxon>Teleostei</taxon>
        <taxon>Neoteleostei</taxon>
        <taxon>Acanthomorphata</taxon>
        <taxon>Eupercaria</taxon>
        <taxon>Perciformes</taxon>
        <taxon>Notothenioidei</taxon>
        <taxon>Pogonophryne</taxon>
    </lineage>
</organism>
<feature type="region of interest" description="Disordered" evidence="1">
    <location>
        <begin position="1"/>
        <end position="31"/>
    </location>
</feature>
<sequence>MSYSSAVNVLQLQSNERGPERRPAGPPLPTTLQLSALLGSQLWLSEYSSSPREGGQRMFQKEKPIRGGPSSYSLWSTAETPSGQPQPPRLAACKSV</sequence>
<reference evidence="2" key="1">
    <citation type="submission" date="2022-11" db="EMBL/GenBank/DDBJ databases">
        <title>Chromosome-level genome of Pogonophryne albipinna.</title>
        <authorList>
            <person name="Jo E."/>
        </authorList>
    </citation>
    <scope>NUCLEOTIDE SEQUENCE</scope>
    <source>
        <strain evidence="2">SGF0006</strain>
        <tissue evidence="2">Muscle</tissue>
    </source>
</reference>
<accession>A0AAD6FEI0</accession>
<comment type="caution">
    <text evidence="2">The sequence shown here is derived from an EMBL/GenBank/DDBJ whole genome shotgun (WGS) entry which is preliminary data.</text>
</comment>
<feature type="non-terminal residue" evidence="2">
    <location>
        <position position="1"/>
    </location>
</feature>
<evidence type="ECO:0000313" key="3">
    <source>
        <dbReference type="Proteomes" id="UP001219934"/>
    </source>
</evidence>
<evidence type="ECO:0000313" key="2">
    <source>
        <dbReference type="EMBL" id="KAJ4930695.1"/>
    </source>
</evidence>
<proteinExistence type="predicted"/>
<dbReference type="EMBL" id="JAPTMU010000015">
    <property type="protein sequence ID" value="KAJ4930695.1"/>
    <property type="molecule type" value="Genomic_DNA"/>
</dbReference>
<protein>
    <submittedName>
        <fullName evidence="2">Uncharacterized protein</fullName>
    </submittedName>
</protein>
<dbReference type="Proteomes" id="UP001219934">
    <property type="component" value="Unassembled WGS sequence"/>
</dbReference>
<evidence type="ECO:0000256" key="1">
    <source>
        <dbReference type="SAM" id="MobiDB-lite"/>
    </source>
</evidence>